<accession>A0ABQ9HC06</accession>
<reference evidence="1 2" key="1">
    <citation type="submission" date="2023-02" db="EMBL/GenBank/DDBJ databases">
        <title>LHISI_Scaffold_Assembly.</title>
        <authorList>
            <person name="Stuart O.P."/>
            <person name="Cleave R."/>
            <person name="Magrath M.J.L."/>
            <person name="Mikheyev A.S."/>
        </authorList>
    </citation>
    <scope>NUCLEOTIDE SEQUENCE [LARGE SCALE GENOMIC DNA]</scope>
    <source>
        <strain evidence="1">Daus_M_001</strain>
        <tissue evidence="1">Leg muscle</tissue>
    </source>
</reference>
<organism evidence="1 2">
    <name type="scientific">Dryococelus australis</name>
    <dbReference type="NCBI Taxonomy" id="614101"/>
    <lineage>
        <taxon>Eukaryota</taxon>
        <taxon>Metazoa</taxon>
        <taxon>Ecdysozoa</taxon>
        <taxon>Arthropoda</taxon>
        <taxon>Hexapoda</taxon>
        <taxon>Insecta</taxon>
        <taxon>Pterygota</taxon>
        <taxon>Neoptera</taxon>
        <taxon>Polyneoptera</taxon>
        <taxon>Phasmatodea</taxon>
        <taxon>Verophasmatodea</taxon>
        <taxon>Anareolatae</taxon>
        <taxon>Phasmatidae</taxon>
        <taxon>Eurycanthinae</taxon>
        <taxon>Dryococelus</taxon>
    </lineage>
</organism>
<protein>
    <submittedName>
        <fullName evidence="1">Uncharacterized protein</fullName>
    </submittedName>
</protein>
<evidence type="ECO:0000313" key="2">
    <source>
        <dbReference type="Proteomes" id="UP001159363"/>
    </source>
</evidence>
<name>A0ABQ9HC06_9NEOP</name>
<proteinExistence type="predicted"/>
<dbReference type="EMBL" id="JARBHB010000006">
    <property type="protein sequence ID" value="KAJ8881848.1"/>
    <property type="molecule type" value="Genomic_DNA"/>
</dbReference>
<dbReference type="Proteomes" id="UP001159363">
    <property type="component" value="Chromosome 5"/>
</dbReference>
<keyword evidence="2" id="KW-1185">Reference proteome</keyword>
<gene>
    <name evidence="1" type="ORF">PR048_018334</name>
</gene>
<evidence type="ECO:0000313" key="1">
    <source>
        <dbReference type="EMBL" id="KAJ8881848.1"/>
    </source>
</evidence>
<comment type="caution">
    <text evidence="1">The sequence shown here is derived from an EMBL/GenBank/DDBJ whole genome shotgun (WGS) entry which is preliminary data.</text>
</comment>
<sequence>MARPTNHFLMAIQLPNILANHTDPKLRGQHLSEEQEHSAKMWLSEHHPEFLLGIMAFKTSDPDCYPASKMHANIEQAEFSSQKWRQINAKQNERNLSFPLGFVSFSSASAPASIERYFLHLNWFGAMRFQEGGQLSVENMVSPDGIHVNIFCGKTVGYCGMPVLQEYSSCKL</sequence>